<feature type="transmembrane region" description="Helical" evidence="1">
    <location>
        <begin position="128"/>
        <end position="147"/>
    </location>
</feature>
<dbReference type="AlphaFoldDB" id="A0A119HFE6"/>
<organism evidence="2 3">
    <name type="scientific">Burkholderia ubonensis</name>
    <dbReference type="NCBI Taxonomy" id="101571"/>
    <lineage>
        <taxon>Bacteria</taxon>
        <taxon>Pseudomonadati</taxon>
        <taxon>Pseudomonadota</taxon>
        <taxon>Betaproteobacteria</taxon>
        <taxon>Burkholderiales</taxon>
        <taxon>Burkholderiaceae</taxon>
        <taxon>Burkholderia</taxon>
        <taxon>Burkholderia cepacia complex</taxon>
    </lineage>
</organism>
<keyword evidence="1" id="KW-1133">Transmembrane helix</keyword>
<accession>A0A119HFE6</accession>
<gene>
    <name evidence="2" type="ORF">WL29_20945</name>
</gene>
<sequence>MLFSGEDMNNSLMRGALQLALSVPVVLFFTICFEPRSGFAMLVTVIVSTILCVTMLEVDARRRESRLVRRIEAKDSPNWEVRLNDVSIGRITDAEYAAIELSAFRDGRNALAQLFNLGRMALAMVDKLVGVVPHVFFWSAAALVLFAPDRFTEVIHGFQQADAATTAKALDAIARVGFTLAVLTVGVMAALGCRFGFLNHYAEDVNRRLRQHCNTPAQGDVMLYRVAADGDVVVGGATVSAD</sequence>
<comment type="caution">
    <text evidence="2">The sequence shown here is derived from an EMBL/GenBank/DDBJ whole genome shotgun (WGS) entry which is preliminary data.</text>
</comment>
<evidence type="ECO:0000313" key="3">
    <source>
        <dbReference type="Proteomes" id="UP000060630"/>
    </source>
</evidence>
<reference evidence="2 3" key="1">
    <citation type="submission" date="2015-11" db="EMBL/GenBank/DDBJ databases">
        <title>Expanding the genomic diversity of Burkholderia species for the development of highly accurate diagnostics.</title>
        <authorList>
            <person name="Sahl J."/>
            <person name="Keim P."/>
            <person name="Wagner D."/>
        </authorList>
    </citation>
    <scope>NUCLEOTIDE SEQUENCE [LARGE SCALE GENOMIC DNA]</scope>
    <source>
        <strain evidence="2 3">MSMB2087WGS</strain>
    </source>
</reference>
<dbReference type="EMBL" id="LPHD01000049">
    <property type="protein sequence ID" value="KWA83835.1"/>
    <property type="molecule type" value="Genomic_DNA"/>
</dbReference>
<evidence type="ECO:0000256" key="1">
    <source>
        <dbReference type="SAM" id="Phobius"/>
    </source>
</evidence>
<name>A0A119HFE6_9BURK</name>
<feature type="transmembrane region" description="Helical" evidence="1">
    <location>
        <begin position="176"/>
        <end position="198"/>
    </location>
</feature>
<keyword evidence="1" id="KW-0472">Membrane</keyword>
<feature type="transmembrane region" description="Helical" evidence="1">
    <location>
        <begin position="12"/>
        <end position="31"/>
    </location>
</feature>
<keyword evidence="1" id="KW-0812">Transmembrane</keyword>
<evidence type="ECO:0000313" key="2">
    <source>
        <dbReference type="EMBL" id="KWA83835.1"/>
    </source>
</evidence>
<feature type="transmembrane region" description="Helical" evidence="1">
    <location>
        <begin position="37"/>
        <end position="56"/>
    </location>
</feature>
<proteinExistence type="predicted"/>
<dbReference type="Proteomes" id="UP000060630">
    <property type="component" value="Unassembled WGS sequence"/>
</dbReference>
<protein>
    <submittedName>
        <fullName evidence="2">Uncharacterized protein</fullName>
    </submittedName>
</protein>